<feature type="compositionally biased region" description="Low complexity" evidence="8">
    <location>
        <begin position="274"/>
        <end position="288"/>
    </location>
</feature>
<dbReference type="AlphaFoldDB" id="T1G0N9"/>
<evidence type="ECO:0000256" key="6">
    <source>
        <dbReference type="ARBA" id="ARBA00023136"/>
    </source>
</evidence>
<dbReference type="EMBL" id="AMQM01002465">
    <property type="status" value="NOT_ANNOTATED_CDS"/>
    <property type="molecule type" value="Genomic_DNA"/>
</dbReference>
<dbReference type="eggNOG" id="KOG1118">
    <property type="taxonomic scope" value="Eukaryota"/>
</dbReference>
<dbReference type="Proteomes" id="UP000015101">
    <property type="component" value="Unassembled WGS sequence"/>
</dbReference>
<evidence type="ECO:0000256" key="8">
    <source>
        <dbReference type="SAM" id="MobiDB-lite"/>
    </source>
</evidence>
<dbReference type="CDD" id="cd11803">
    <property type="entry name" value="SH3_Endophilin_A"/>
    <property type="match status" value="1"/>
</dbReference>
<dbReference type="GO" id="GO:0098793">
    <property type="term" value="C:presynapse"/>
    <property type="evidence" value="ECO:0000318"/>
    <property type="project" value="GO_Central"/>
</dbReference>
<name>T1G0N9_HELRO</name>
<evidence type="ECO:0000256" key="2">
    <source>
        <dbReference type="ARBA" id="ARBA00006697"/>
    </source>
</evidence>
<dbReference type="SMART" id="SM00326">
    <property type="entry name" value="SH3"/>
    <property type="match status" value="1"/>
</dbReference>
<dbReference type="PANTHER" id="PTHR14167">
    <property type="entry name" value="SH3 DOMAIN-CONTAINING"/>
    <property type="match status" value="1"/>
</dbReference>
<dbReference type="PRINTS" id="PR00452">
    <property type="entry name" value="SH3DOMAIN"/>
</dbReference>
<evidence type="ECO:0000256" key="1">
    <source>
        <dbReference type="ARBA" id="ARBA00004170"/>
    </source>
</evidence>
<dbReference type="HOGENOM" id="CLU_047887_0_0_1"/>
<dbReference type="Pfam" id="PF00018">
    <property type="entry name" value="SH3_1"/>
    <property type="match status" value="1"/>
</dbReference>
<dbReference type="InterPro" id="IPR027267">
    <property type="entry name" value="AH/BAR_dom_sf"/>
</dbReference>
<dbReference type="PRINTS" id="PR00499">
    <property type="entry name" value="P67PHOX"/>
</dbReference>
<gene>
    <name evidence="12" type="primary">20214637</name>
    <name evidence="11" type="ORF">HELRODRAFT_71602</name>
</gene>
<feature type="region of interest" description="Disordered" evidence="8">
    <location>
        <begin position="265"/>
        <end position="288"/>
    </location>
</feature>
<accession>T1G0N9</accession>
<dbReference type="Pfam" id="PF03114">
    <property type="entry name" value="BAR"/>
    <property type="match status" value="1"/>
</dbReference>
<evidence type="ECO:0000313" key="12">
    <source>
        <dbReference type="EnsemblMetazoa" id="HelroP71602"/>
    </source>
</evidence>
<evidence type="ECO:0000256" key="4">
    <source>
        <dbReference type="ARBA" id="ARBA00022583"/>
    </source>
</evidence>
<evidence type="ECO:0000256" key="3">
    <source>
        <dbReference type="ARBA" id="ARBA00022443"/>
    </source>
</evidence>
<dbReference type="GO" id="GO:0005737">
    <property type="term" value="C:cytoplasm"/>
    <property type="evidence" value="ECO:0007669"/>
    <property type="project" value="InterPro"/>
</dbReference>
<evidence type="ECO:0000256" key="5">
    <source>
        <dbReference type="ARBA" id="ARBA00023054"/>
    </source>
</evidence>
<evidence type="ECO:0000313" key="11">
    <source>
        <dbReference type="EMBL" id="ESO11564.1"/>
    </source>
</evidence>
<dbReference type="InterPro" id="IPR036028">
    <property type="entry name" value="SH3-like_dom_sf"/>
</dbReference>
<dbReference type="InterPro" id="IPR035824">
    <property type="entry name" value="Endophilin_A_SH3"/>
</dbReference>
<dbReference type="Gene3D" id="1.20.1270.60">
    <property type="entry name" value="Arfaptin homology (AH) domain/BAR domain"/>
    <property type="match status" value="1"/>
</dbReference>
<dbReference type="PROSITE" id="PS50002">
    <property type="entry name" value="SH3"/>
    <property type="match status" value="1"/>
</dbReference>
<comment type="similarity">
    <text evidence="2">Belongs to the endophilin family.</text>
</comment>
<dbReference type="OrthoDB" id="443981at2759"/>
<dbReference type="STRING" id="6412.T1G0N9"/>
<keyword evidence="5" id="KW-0175">Coiled coil</keyword>
<dbReference type="EMBL" id="AMQM01002464">
    <property type="status" value="NOT_ANNOTATED_CDS"/>
    <property type="molecule type" value="Genomic_DNA"/>
</dbReference>
<dbReference type="PANTHER" id="PTHR14167:SF81">
    <property type="entry name" value="ENDOPHILIN-A"/>
    <property type="match status" value="1"/>
</dbReference>
<dbReference type="SMART" id="SM00721">
    <property type="entry name" value="BAR"/>
    <property type="match status" value="1"/>
</dbReference>
<proteinExistence type="inferred from homology"/>
<dbReference type="EnsemblMetazoa" id="HelroT71602">
    <property type="protein sequence ID" value="HelroP71602"/>
    <property type="gene ID" value="HelroG71602"/>
</dbReference>
<dbReference type="SUPFAM" id="SSF103657">
    <property type="entry name" value="BAR/IMD domain-like"/>
    <property type="match status" value="1"/>
</dbReference>
<dbReference type="SUPFAM" id="SSF50044">
    <property type="entry name" value="SH3-domain"/>
    <property type="match status" value="1"/>
</dbReference>
<dbReference type="InterPro" id="IPR050384">
    <property type="entry name" value="Endophilin_SH3RF"/>
</dbReference>
<organism evidence="12 13">
    <name type="scientific">Helobdella robusta</name>
    <name type="common">Californian leech</name>
    <dbReference type="NCBI Taxonomy" id="6412"/>
    <lineage>
        <taxon>Eukaryota</taxon>
        <taxon>Metazoa</taxon>
        <taxon>Spiralia</taxon>
        <taxon>Lophotrochozoa</taxon>
        <taxon>Annelida</taxon>
        <taxon>Clitellata</taxon>
        <taxon>Hirudinea</taxon>
        <taxon>Rhynchobdellida</taxon>
        <taxon>Glossiphoniidae</taxon>
        <taxon>Helobdella</taxon>
    </lineage>
</organism>
<dbReference type="GO" id="GO:0098978">
    <property type="term" value="C:glutamatergic synapse"/>
    <property type="evidence" value="ECO:0000318"/>
    <property type="project" value="GO_Central"/>
</dbReference>
<evidence type="ECO:0000256" key="7">
    <source>
        <dbReference type="PROSITE-ProRule" id="PRU00192"/>
    </source>
</evidence>
<dbReference type="FunFam" id="2.30.30.40:FF:000072">
    <property type="entry name" value="Unconventional Myosin IB"/>
    <property type="match status" value="1"/>
</dbReference>
<dbReference type="GeneID" id="20214637"/>
<evidence type="ECO:0000313" key="13">
    <source>
        <dbReference type="Proteomes" id="UP000015101"/>
    </source>
</evidence>
<dbReference type="KEGG" id="hro:HELRODRAFT_71602"/>
<keyword evidence="4" id="KW-0254">Endocytosis</keyword>
<dbReference type="CTD" id="20214637"/>
<evidence type="ECO:0000259" key="10">
    <source>
        <dbReference type="PROSITE" id="PS51021"/>
    </source>
</evidence>
<evidence type="ECO:0000259" key="9">
    <source>
        <dbReference type="PROSITE" id="PS50002"/>
    </source>
</evidence>
<reference evidence="12" key="3">
    <citation type="submission" date="2015-06" db="UniProtKB">
        <authorList>
            <consortium name="EnsemblMetazoa"/>
        </authorList>
    </citation>
    <scope>IDENTIFICATION</scope>
</reference>
<feature type="domain" description="SH3" evidence="9">
    <location>
        <begin position="292"/>
        <end position="351"/>
    </location>
</feature>
<dbReference type="RefSeq" id="XP_009010052.1">
    <property type="nucleotide sequence ID" value="XM_009011804.1"/>
</dbReference>
<keyword evidence="13" id="KW-1185">Reference proteome</keyword>
<dbReference type="InterPro" id="IPR004148">
    <property type="entry name" value="BAR_dom"/>
</dbReference>
<keyword evidence="6" id="KW-0472">Membrane</keyword>
<sequence>MSLAGFKKQINKANQYVSEKIGGAKGTELDEEFMEMEKRTDAMVRLVDDLMVKTHEMLQPNPASRARMLAVKSISKLRGTSNHTLYPQPEGQLGESMVKYGKELGEDSFFGQALFEAGETYKQIAEMKYLKEDTVKQNFTEPLLHLQNKDLKEVNHHRKKLHGRRLDFDCKKRRGILSKVLHLKRCEVYKVTFSLKIIEKIHNNIGYGTVFRVLVHIPLKLHSQTFNQLTLQKLEIKSKQCAEASSRPKKEYVPKKILSTNKLNVNDGGSGFKSNSRPNSRSASPVNSALKISGPSCEALYDFDAENDGELGFKEGDVIQLLSRIDENWFEGQINGQIGYFPTNYVKVLVELP</sequence>
<dbReference type="GO" id="GO:0016020">
    <property type="term" value="C:membrane"/>
    <property type="evidence" value="ECO:0007669"/>
    <property type="project" value="UniProtKB-SubCell"/>
</dbReference>
<reference evidence="13" key="1">
    <citation type="submission" date="2012-12" db="EMBL/GenBank/DDBJ databases">
        <authorList>
            <person name="Hellsten U."/>
            <person name="Grimwood J."/>
            <person name="Chapman J.A."/>
            <person name="Shapiro H."/>
            <person name="Aerts A."/>
            <person name="Otillar R.P."/>
            <person name="Terry A.Y."/>
            <person name="Boore J.L."/>
            <person name="Simakov O."/>
            <person name="Marletaz F."/>
            <person name="Cho S.-J."/>
            <person name="Edsinger-Gonzales E."/>
            <person name="Havlak P."/>
            <person name="Kuo D.-H."/>
            <person name="Larsson T."/>
            <person name="Lv J."/>
            <person name="Arendt D."/>
            <person name="Savage R."/>
            <person name="Osoegawa K."/>
            <person name="de Jong P."/>
            <person name="Lindberg D.R."/>
            <person name="Seaver E.C."/>
            <person name="Weisblat D.A."/>
            <person name="Putnam N.H."/>
            <person name="Grigoriev I.V."/>
            <person name="Rokhsar D.S."/>
        </authorList>
    </citation>
    <scope>NUCLEOTIDE SEQUENCE</scope>
</reference>
<dbReference type="EMBL" id="KB095812">
    <property type="protein sequence ID" value="ESO11564.1"/>
    <property type="molecule type" value="Genomic_DNA"/>
</dbReference>
<keyword evidence="3 7" id="KW-0728">SH3 domain</keyword>
<comment type="subcellular location">
    <subcellularLocation>
        <location evidence="1">Membrane</location>
        <topology evidence="1">Peripheral membrane protein</topology>
    </subcellularLocation>
</comment>
<dbReference type="InterPro" id="IPR001452">
    <property type="entry name" value="SH3_domain"/>
</dbReference>
<protein>
    <recommendedName>
        <fullName evidence="14">SH3 domain-containing protein</fullName>
    </recommendedName>
</protein>
<dbReference type="GO" id="GO:0006897">
    <property type="term" value="P:endocytosis"/>
    <property type="evidence" value="ECO:0007669"/>
    <property type="project" value="UniProtKB-KW"/>
</dbReference>
<dbReference type="OMA" id="PKPRECF"/>
<dbReference type="Gene3D" id="2.30.30.40">
    <property type="entry name" value="SH3 Domains"/>
    <property type="match status" value="1"/>
</dbReference>
<evidence type="ECO:0008006" key="14">
    <source>
        <dbReference type="Google" id="ProtNLM"/>
    </source>
</evidence>
<dbReference type="InParanoid" id="T1G0N9"/>
<dbReference type="PROSITE" id="PS51021">
    <property type="entry name" value="BAR"/>
    <property type="match status" value="1"/>
</dbReference>
<reference evidence="11 13" key="2">
    <citation type="journal article" date="2013" name="Nature">
        <title>Insights into bilaterian evolution from three spiralian genomes.</title>
        <authorList>
            <person name="Simakov O."/>
            <person name="Marletaz F."/>
            <person name="Cho S.J."/>
            <person name="Edsinger-Gonzales E."/>
            <person name="Havlak P."/>
            <person name="Hellsten U."/>
            <person name="Kuo D.H."/>
            <person name="Larsson T."/>
            <person name="Lv J."/>
            <person name="Arendt D."/>
            <person name="Savage R."/>
            <person name="Osoegawa K."/>
            <person name="de Jong P."/>
            <person name="Grimwood J."/>
            <person name="Chapman J.A."/>
            <person name="Shapiro H."/>
            <person name="Aerts A."/>
            <person name="Otillar R.P."/>
            <person name="Terry A.Y."/>
            <person name="Boore J.L."/>
            <person name="Grigoriev I.V."/>
            <person name="Lindberg D.R."/>
            <person name="Seaver E.C."/>
            <person name="Weisblat D.A."/>
            <person name="Putnam N.H."/>
            <person name="Rokhsar D.S."/>
        </authorList>
    </citation>
    <scope>NUCLEOTIDE SEQUENCE</scope>
</reference>
<feature type="domain" description="BAR" evidence="10">
    <location>
        <begin position="18"/>
        <end position="353"/>
    </location>
</feature>